<comment type="subcellular location">
    <subcellularLocation>
        <location evidence="1">Cytoplasm</location>
    </subcellularLocation>
</comment>
<reference evidence="5" key="2">
    <citation type="submission" date="2011-06" db="UniProtKB">
        <authorList>
            <consortium name="Ensembl"/>
        </authorList>
    </citation>
    <scope>IDENTIFICATION</scope>
</reference>
<evidence type="ECO:0000256" key="1">
    <source>
        <dbReference type="ARBA" id="ARBA00004496"/>
    </source>
</evidence>
<dbReference type="InterPro" id="IPR011989">
    <property type="entry name" value="ARM-like"/>
</dbReference>
<evidence type="ECO:0000313" key="7">
    <source>
        <dbReference type="RefSeq" id="XP_002932270.3"/>
    </source>
</evidence>
<dbReference type="GO" id="GO:0005634">
    <property type="term" value="C:nucleus"/>
    <property type="evidence" value="ECO:0000318"/>
    <property type="project" value="GO_Central"/>
</dbReference>
<evidence type="ECO:0000256" key="3">
    <source>
        <dbReference type="ARBA" id="ARBA00022737"/>
    </source>
</evidence>
<dbReference type="GeneTree" id="ENSGT00390000017551"/>
<dbReference type="KEGG" id="xtr:100494213"/>
<dbReference type="HOGENOM" id="CLU_018926_1_0_1"/>
<evidence type="ECO:0000256" key="4">
    <source>
        <dbReference type="ARBA" id="ARBA00061308"/>
    </source>
</evidence>
<evidence type="ECO:0000313" key="5">
    <source>
        <dbReference type="Ensembl" id="ENSXETP00000047021"/>
    </source>
</evidence>
<dbReference type="Gene3D" id="1.25.10.10">
    <property type="entry name" value="Leucine-rich Repeat Variant"/>
    <property type="match status" value="1"/>
</dbReference>
<dbReference type="GeneID" id="100494213"/>
<keyword evidence="2" id="KW-0963">Cytoplasm</keyword>
<dbReference type="Bgee" id="ENSXETG00000021747">
    <property type="expression patterns" value="Expressed in egg cell and 10 other cell types or tissues"/>
</dbReference>
<dbReference type="SUPFAM" id="SSF48371">
    <property type="entry name" value="ARM repeat"/>
    <property type="match status" value="1"/>
</dbReference>
<gene>
    <name evidence="5 7 8" type="primary">brat1</name>
</gene>
<dbReference type="AGR" id="Xenbase:XB-GENE-981306"/>
<evidence type="ECO:0000313" key="8">
    <source>
        <dbReference type="Xenbase" id="XB-GENE-981306"/>
    </source>
</evidence>
<dbReference type="GO" id="GO:0005737">
    <property type="term" value="C:cytoplasm"/>
    <property type="evidence" value="ECO:0007669"/>
    <property type="project" value="UniProtKB-SubCell"/>
</dbReference>
<keyword evidence="6" id="KW-1185">Reference proteome</keyword>
<keyword evidence="3" id="KW-0677">Repeat</keyword>
<dbReference type="RefSeq" id="XP_002932270.3">
    <property type="nucleotide sequence ID" value="XM_002932224.5"/>
</dbReference>
<dbReference type="Proteomes" id="UP000008143">
    <property type="component" value="Chromosome 9"/>
</dbReference>
<dbReference type="GO" id="GO:0006974">
    <property type="term" value="P:DNA damage response"/>
    <property type="evidence" value="ECO:0000318"/>
    <property type="project" value="GO_Central"/>
</dbReference>
<dbReference type="GO" id="GO:0008283">
    <property type="term" value="P:cell population proliferation"/>
    <property type="evidence" value="ECO:0007669"/>
    <property type="project" value="InterPro"/>
</dbReference>
<evidence type="ECO:0000256" key="2">
    <source>
        <dbReference type="ARBA" id="ARBA00022490"/>
    </source>
</evidence>
<sequence length="824" mass="92168">MDAECSQLLPHVCGVLVDNRQLMTDSSCFEKLLDWFTQMLNTVSAEQLLEENQCILMLFQHVLNAGDPDPNLLSFSMRLVGMLAGHETGFKYLMMKNIVQRMFGKYIYTNELWRDASVRRAWIQGLLSMVQHKQAVFFLSESAIIEVMLNLQMDSSLFVASASNQLVAHTFLVCLKMEQENSESKEIPNWPESAQTILTFLEKSLMSGISFSVTQAIKVLTLFYKGCTDTLAAILWSRIVVAVNSLLDQKTVQSAKHLEELLLCVARFPAFSDPESDLWTLIKHALKNLNPLQSGSLALGILKLEHCPQSVNLQAMCVLLHPLDCVLKASVSCGQPGMLDELVSDPAEVDNFLSTKASCVTLLCQCLCHLHQLCHMGSLIKIPHESVLNCVVTVLQFCIGQAAGASSAGSSLCRFLIGCLRVQRSAMDTLGSLALWPLTQDSLLKIYNVLLAYLENPESDPTVLKKSLQASLKWLQVSLVSTDSEHWHCSCRFLQDVFPVLKKRMCSPSWEIRDSTLEFLALLIDSVNEKGLFQKVFRTSGVSQLVLELLKDPESYVRASAVSCLGKIVAITLLYPTLCEENWLPINTEDIASHLLDILSQDTESFPRRAAVKVFTDWLKQGHMQHFKDPKQMLSKILEVTCNDLDWEVKVNALDLADVFLDQTLAICNFSGCPYTVGLHCNNSSYAVTEAIQKCDEVGLFQFLLSSLCDCDRPVALKSCDMLCALKEKLRVGESATEYVPSELHDTDWIESILKERCVKDHKSYNGVAQDANWFTDILKKVDLVGLKTSLSKGSGHMHETPQSLLYDIKATLWSLEEHDADCY</sequence>
<dbReference type="AlphaFoldDB" id="F6VIU7"/>
<proteinExistence type="inferred from homology"/>
<dbReference type="InterPro" id="IPR038904">
    <property type="entry name" value="BRAT1"/>
</dbReference>
<dbReference type="Xenbase" id="XB-GENE-981306">
    <property type="gene designation" value="brat1"/>
</dbReference>
<reference evidence="5" key="1">
    <citation type="journal article" date="2010" name="Science">
        <title>The genome of the Western clawed frog Xenopus tropicalis.</title>
        <authorList>
            <person name="Hellsten U."/>
            <person name="Harland R.M."/>
            <person name="Gilchrist M.J."/>
            <person name="Hendrix D."/>
            <person name="Jurka J."/>
            <person name="Kapitonov V."/>
            <person name="Ovcharenko I."/>
            <person name="Putnam N.H."/>
            <person name="Shu S."/>
            <person name="Taher L."/>
            <person name="Blitz I.L."/>
            <person name="Blumberg B."/>
            <person name="Dichmann D.S."/>
            <person name="Dubchak I."/>
            <person name="Amaya E."/>
            <person name="Detter J.C."/>
            <person name="Fletcher R."/>
            <person name="Gerhard D.S."/>
            <person name="Goodstein D."/>
            <person name="Graves T."/>
            <person name="Grigoriev I.V."/>
            <person name="Grimwood J."/>
            <person name="Kawashima T."/>
            <person name="Lindquist E."/>
            <person name="Lucas S.M."/>
            <person name="Mead P.E."/>
            <person name="Mitros T."/>
            <person name="Ogino H."/>
            <person name="Ohta Y."/>
            <person name="Poliakov A.V."/>
            <person name="Pollet N."/>
            <person name="Robert J."/>
            <person name="Salamov A."/>
            <person name="Sater A.K."/>
            <person name="Schmutz J."/>
            <person name="Terry A."/>
            <person name="Vize P.D."/>
            <person name="Warren W.C."/>
            <person name="Wells D."/>
            <person name="Wills A."/>
            <person name="Wilson R.K."/>
            <person name="Zimmerman L.B."/>
            <person name="Zorn A.M."/>
            <person name="Grainger R."/>
            <person name="Grammer T."/>
            <person name="Khokha M.K."/>
            <person name="Richardson P.M."/>
            <person name="Rokhsar D.S."/>
        </authorList>
    </citation>
    <scope>NUCLEOTIDE SEQUENCE [LARGE SCALE GENOMIC DNA]</scope>
    <source>
        <strain evidence="5">Nigerian</strain>
    </source>
</reference>
<dbReference type="eggNOG" id="ENOG502QRW9">
    <property type="taxonomic scope" value="Eukaryota"/>
</dbReference>
<evidence type="ECO:0000313" key="6">
    <source>
        <dbReference type="Proteomes" id="UP000008143"/>
    </source>
</evidence>
<dbReference type="PANTHER" id="PTHR21331:SF2">
    <property type="entry name" value="BRCA1-ASSOCIATED ATM ACTIVATOR 1"/>
    <property type="match status" value="1"/>
</dbReference>
<name>F6VIU7_XENTR</name>
<organism evidence="5">
    <name type="scientific">Xenopus tropicalis</name>
    <name type="common">Western clawed frog</name>
    <name type="synonym">Silurana tropicalis</name>
    <dbReference type="NCBI Taxonomy" id="8364"/>
    <lineage>
        <taxon>Eukaryota</taxon>
        <taxon>Metazoa</taxon>
        <taxon>Chordata</taxon>
        <taxon>Craniata</taxon>
        <taxon>Vertebrata</taxon>
        <taxon>Euteleostomi</taxon>
        <taxon>Amphibia</taxon>
        <taxon>Batrachia</taxon>
        <taxon>Anura</taxon>
        <taxon>Pipoidea</taxon>
        <taxon>Pipidae</taxon>
        <taxon>Xenopodinae</taxon>
        <taxon>Xenopus</taxon>
        <taxon>Silurana</taxon>
    </lineage>
</organism>
<dbReference type="CTD" id="221927"/>
<protein>
    <submittedName>
        <fullName evidence="5 7">BRCA1-associated ATM activator 1</fullName>
    </submittedName>
</protein>
<accession>F6VIU7</accession>
<dbReference type="OMA" id="IQVFTEW"/>
<dbReference type="InterPro" id="IPR016024">
    <property type="entry name" value="ARM-type_fold"/>
</dbReference>
<dbReference type="PANTHER" id="PTHR21331">
    <property type="entry name" value="BRCA1-ASSOCIATED ATM ACTIVATOR 1"/>
    <property type="match status" value="1"/>
</dbReference>
<dbReference type="Ensembl" id="ENSXETT00000047021">
    <property type="protein sequence ID" value="ENSXETP00000047021"/>
    <property type="gene ID" value="ENSXETG00000021747"/>
</dbReference>
<dbReference type="InterPro" id="IPR000357">
    <property type="entry name" value="HEAT"/>
</dbReference>
<dbReference type="Pfam" id="PF02985">
    <property type="entry name" value="HEAT"/>
    <property type="match status" value="1"/>
</dbReference>
<comment type="similarity">
    <text evidence="4">Belongs to the BRAT1 family.</text>
</comment>
<dbReference type="OrthoDB" id="10057956at2759"/>
<reference evidence="7" key="3">
    <citation type="submission" date="2025-04" db="UniProtKB">
        <authorList>
            <consortium name="RefSeq"/>
        </authorList>
    </citation>
    <scope>IDENTIFICATION</scope>
    <source>
        <strain evidence="7">Nigerian</strain>
        <tissue evidence="7">Liver and blood</tissue>
    </source>
</reference>